<evidence type="ECO:0000256" key="2">
    <source>
        <dbReference type="ARBA" id="ARBA00022515"/>
    </source>
</evidence>
<protein>
    <recommendedName>
        <fullName evidence="11 12">Replicative DNA helicase</fullName>
        <ecNumber evidence="11 12">5.6.2.3</ecNumber>
    </recommendedName>
</protein>
<dbReference type="PANTHER" id="PTHR30153:SF2">
    <property type="entry name" value="REPLICATIVE DNA HELICASE"/>
    <property type="match status" value="1"/>
</dbReference>
<dbReference type="EC" id="5.6.2.3" evidence="11 12"/>
<evidence type="ECO:0000256" key="11">
    <source>
        <dbReference type="NCBIfam" id="TIGR00665"/>
    </source>
</evidence>
<dbReference type="EMBL" id="MFAF01000051">
    <property type="protein sequence ID" value="OGD78087.1"/>
    <property type="molecule type" value="Genomic_DNA"/>
</dbReference>
<dbReference type="InterPro" id="IPR003593">
    <property type="entry name" value="AAA+_ATPase"/>
</dbReference>
<keyword evidence="8 12" id="KW-0238">DNA-binding</keyword>
<dbReference type="STRING" id="1817816.A2Y64_03565"/>
<feature type="domain" description="SF4 helicase" evidence="14">
    <location>
        <begin position="115"/>
        <end position="407"/>
    </location>
</feature>
<keyword evidence="9" id="KW-0413">Isomerase</keyword>
<accession>A0A1F5FEU3</accession>
<comment type="catalytic activity">
    <reaction evidence="10 12">
        <text>ATP + H2O = ADP + phosphate + H(+)</text>
        <dbReference type="Rhea" id="RHEA:13065"/>
        <dbReference type="ChEBI" id="CHEBI:15377"/>
        <dbReference type="ChEBI" id="CHEBI:15378"/>
        <dbReference type="ChEBI" id="CHEBI:30616"/>
        <dbReference type="ChEBI" id="CHEBI:43474"/>
        <dbReference type="ChEBI" id="CHEBI:456216"/>
        <dbReference type="EC" id="5.6.2.3"/>
    </reaction>
</comment>
<keyword evidence="6 12" id="KW-0347">Helicase</keyword>
<proteinExistence type="inferred from homology"/>
<dbReference type="InterPro" id="IPR007694">
    <property type="entry name" value="DNA_helicase_DnaB-like_C"/>
</dbReference>
<evidence type="ECO:0000259" key="14">
    <source>
        <dbReference type="PROSITE" id="PS51199"/>
    </source>
</evidence>
<comment type="caution">
    <text evidence="15">The sequence shown here is derived from an EMBL/GenBank/DDBJ whole genome shotgun (WGS) entry which is preliminary data.</text>
</comment>
<dbReference type="InterPro" id="IPR007692">
    <property type="entry name" value="DNA_helicase_DnaB"/>
</dbReference>
<dbReference type="SUPFAM" id="SSF48024">
    <property type="entry name" value="N-terminal domain of DnaB helicase"/>
    <property type="match status" value="1"/>
</dbReference>
<sequence length="422" mass="46666">MDLVTVSDELRRTPEGLTDSELGYLVEVKESTASTAGMASHLEIIRDKAILRSLMRAAAVINESARADAEPPATILEKAEGLILEIAERRMRREVRPLADLVDSAIEEIRALHEGRATKSEILTGFFDLDEILSGFHRSNLIVLASRPGMGKTALGLNISQRIAIDSRIGVGFFSLEMSAEELVRRMLCSEARVDSQKVRRGMVSEGDMEKFINKVARLSNAPFYLDDTPALSVLELRAKARRLVKQKGVGLIVVDYLQLMTATHRRTESRQVEVAEISRSLKALAKELEVPILAIAQLNRQPTNRPRSKMPQLSDLRESGAIEQDADVVMFLHREEYYQVSSPGEAAQETEEGPDYGNGGGMNDDLARMPGISQVIVAKQRNGPVGSVYLVFRKGFMRFESLDRSFRTPARPASSGEGAPF</sequence>
<evidence type="ECO:0000256" key="7">
    <source>
        <dbReference type="ARBA" id="ARBA00022840"/>
    </source>
</evidence>
<evidence type="ECO:0000256" key="10">
    <source>
        <dbReference type="ARBA" id="ARBA00048954"/>
    </source>
</evidence>
<feature type="region of interest" description="Disordered" evidence="13">
    <location>
        <begin position="341"/>
        <end position="366"/>
    </location>
</feature>
<dbReference type="InterPro" id="IPR036185">
    <property type="entry name" value="DNA_heli_DnaB-like_N_sf"/>
</dbReference>
<reference evidence="15 16" key="1">
    <citation type="journal article" date="2016" name="Nat. Commun.">
        <title>Thousands of microbial genomes shed light on interconnected biogeochemical processes in an aquifer system.</title>
        <authorList>
            <person name="Anantharaman K."/>
            <person name="Brown C.T."/>
            <person name="Hug L.A."/>
            <person name="Sharon I."/>
            <person name="Castelle C.J."/>
            <person name="Probst A.J."/>
            <person name="Thomas B.C."/>
            <person name="Singh A."/>
            <person name="Wilkins M.J."/>
            <person name="Karaoz U."/>
            <person name="Brodie E.L."/>
            <person name="Williams K.H."/>
            <person name="Hubbard S.S."/>
            <person name="Banfield J.F."/>
        </authorList>
    </citation>
    <scope>NUCLEOTIDE SEQUENCE [LARGE SCALE GENOMIC DNA]</scope>
</reference>
<keyword evidence="4 12" id="KW-0547">Nucleotide-binding</keyword>
<organism evidence="15 16">
    <name type="scientific">Candidatus Coatesbacteria bacterium RBG_13_66_14</name>
    <dbReference type="NCBI Taxonomy" id="1817816"/>
    <lineage>
        <taxon>Bacteria</taxon>
        <taxon>Candidatus Coatesiibacteriota</taxon>
    </lineage>
</organism>
<dbReference type="PANTHER" id="PTHR30153">
    <property type="entry name" value="REPLICATIVE DNA HELICASE DNAB"/>
    <property type="match status" value="1"/>
</dbReference>
<evidence type="ECO:0000256" key="12">
    <source>
        <dbReference type="RuleBase" id="RU362085"/>
    </source>
</evidence>
<dbReference type="PROSITE" id="PS51199">
    <property type="entry name" value="SF4_HELICASE"/>
    <property type="match status" value="1"/>
</dbReference>
<dbReference type="GO" id="GO:0043139">
    <property type="term" value="F:5'-3' DNA helicase activity"/>
    <property type="evidence" value="ECO:0007669"/>
    <property type="project" value="UniProtKB-EC"/>
</dbReference>
<dbReference type="Gene3D" id="3.40.50.300">
    <property type="entry name" value="P-loop containing nucleotide triphosphate hydrolases"/>
    <property type="match status" value="1"/>
</dbReference>
<comment type="similarity">
    <text evidence="1 12">Belongs to the helicase family. DnaB subfamily.</text>
</comment>
<dbReference type="SMART" id="SM00382">
    <property type="entry name" value="AAA"/>
    <property type="match status" value="1"/>
</dbReference>
<dbReference type="InterPro" id="IPR016136">
    <property type="entry name" value="DNA_helicase_N/primase_C"/>
</dbReference>
<dbReference type="InterPro" id="IPR027417">
    <property type="entry name" value="P-loop_NTPase"/>
</dbReference>
<dbReference type="SUPFAM" id="SSF52540">
    <property type="entry name" value="P-loop containing nucleoside triphosphate hydrolases"/>
    <property type="match status" value="1"/>
</dbReference>
<evidence type="ECO:0000256" key="9">
    <source>
        <dbReference type="ARBA" id="ARBA00023235"/>
    </source>
</evidence>
<evidence type="ECO:0000256" key="1">
    <source>
        <dbReference type="ARBA" id="ARBA00008428"/>
    </source>
</evidence>
<evidence type="ECO:0000256" key="4">
    <source>
        <dbReference type="ARBA" id="ARBA00022741"/>
    </source>
</evidence>
<dbReference type="Proteomes" id="UP000177187">
    <property type="component" value="Unassembled WGS sequence"/>
</dbReference>
<dbReference type="AlphaFoldDB" id="A0A1F5FEU3"/>
<evidence type="ECO:0000256" key="3">
    <source>
        <dbReference type="ARBA" id="ARBA00022705"/>
    </source>
</evidence>
<keyword evidence="7 12" id="KW-0067">ATP-binding</keyword>
<dbReference type="GO" id="GO:0005829">
    <property type="term" value="C:cytosol"/>
    <property type="evidence" value="ECO:0007669"/>
    <property type="project" value="TreeGrafter"/>
</dbReference>
<dbReference type="GO" id="GO:0016887">
    <property type="term" value="F:ATP hydrolysis activity"/>
    <property type="evidence" value="ECO:0007669"/>
    <property type="project" value="RHEA"/>
</dbReference>
<evidence type="ECO:0000313" key="16">
    <source>
        <dbReference type="Proteomes" id="UP000177187"/>
    </source>
</evidence>
<evidence type="ECO:0000256" key="8">
    <source>
        <dbReference type="ARBA" id="ARBA00023125"/>
    </source>
</evidence>
<evidence type="ECO:0000256" key="5">
    <source>
        <dbReference type="ARBA" id="ARBA00022801"/>
    </source>
</evidence>
<keyword evidence="3 12" id="KW-0235">DNA replication</keyword>
<dbReference type="GO" id="GO:0003677">
    <property type="term" value="F:DNA binding"/>
    <property type="evidence" value="ECO:0007669"/>
    <property type="project" value="UniProtKB-UniRule"/>
</dbReference>
<gene>
    <name evidence="15" type="ORF">A2Y64_03565</name>
</gene>
<keyword evidence="5 12" id="KW-0378">Hydrolase</keyword>
<dbReference type="CDD" id="cd00984">
    <property type="entry name" value="DnaB_C"/>
    <property type="match status" value="1"/>
</dbReference>
<dbReference type="GO" id="GO:0006269">
    <property type="term" value="P:DNA replication, synthesis of primer"/>
    <property type="evidence" value="ECO:0007669"/>
    <property type="project" value="UniProtKB-UniRule"/>
</dbReference>
<dbReference type="GO" id="GO:0005524">
    <property type="term" value="F:ATP binding"/>
    <property type="evidence" value="ECO:0007669"/>
    <property type="project" value="UniProtKB-UniRule"/>
</dbReference>
<name>A0A1F5FEU3_9BACT</name>
<dbReference type="Pfam" id="PF03796">
    <property type="entry name" value="DnaB_C"/>
    <property type="match status" value="1"/>
</dbReference>
<evidence type="ECO:0000256" key="13">
    <source>
        <dbReference type="SAM" id="MobiDB-lite"/>
    </source>
</evidence>
<keyword evidence="2 12" id="KW-0639">Primosome</keyword>
<dbReference type="Gene3D" id="1.10.860.10">
    <property type="entry name" value="DNAb Helicase, Chain A"/>
    <property type="match status" value="1"/>
</dbReference>
<evidence type="ECO:0000256" key="6">
    <source>
        <dbReference type="ARBA" id="ARBA00022806"/>
    </source>
</evidence>
<dbReference type="NCBIfam" id="TIGR00665">
    <property type="entry name" value="DnaB"/>
    <property type="match status" value="1"/>
</dbReference>
<evidence type="ECO:0000313" key="15">
    <source>
        <dbReference type="EMBL" id="OGD78087.1"/>
    </source>
</evidence>
<comment type="function">
    <text evidence="12">The main replicative DNA helicase, it participates in initiation and elongation during chromosome replication. Travels ahead of the DNA replisome, separating dsDNA into templates for DNA synthesis. A processive ATP-dependent 5'-3' DNA helicase it has DNA-dependent ATPase activity.</text>
</comment>
<dbReference type="GO" id="GO:1990077">
    <property type="term" value="C:primosome complex"/>
    <property type="evidence" value="ECO:0007669"/>
    <property type="project" value="UniProtKB-UniRule"/>
</dbReference>